<keyword evidence="1" id="KW-0472">Membrane</keyword>
<feature type="non-terminal residue" evidence="2">
    <location>
        <position position="64"/>
    </location>
</feature>
<keyword evidence="3" id="KW-1185">Reference proteome</keyword>
<sequence length="64" mass="7274">MNFHINYNLRQWLFFMTLIAYLYRQSWVLLLVSTISALISGFAGASIVGMISQGVTETINLTPF</sequence>
<gene>
    <name evidence="2" type="ORF">AB204_19435</name>
</gene>
<dbReference type="STRING" id="880157.AB204_19435"/>
<accession>A0A0J5IJY0</accession>
<evidence type="ECO:0000313" key="3">
    <source>
        <dbReference type="Proteomes" id="UP000036277"/>
    </source>
</evidence>
<evidence type="ECO:0000313" key="2">
    <source>
        <dbReference type="EMBL" id="KMJ43480.1"/>
    </source>
</evidence>
<dbReference type="AlphaFoldDB" id="A0A0J5IJY0"/>
<organism evidence="2 3">
    <name type="scientific">Xenorhabdus khoisanae</name>
    <dbReference type="NCBI Taxonomy" id="880157"/>
    <lineage>
        <taxon>Bacteria</taxon>
        <taxon>Pseudomonadati</taxon>
        <taxon>Pseudomonadota</taxon>
        <taxon>Gammaproteobacteria</taxon>
        <taxon>Enterobacterales</taxon>
        <taxon>Morganellaceae</taxon>
        <taxon>Xenorhabdus</taxon>
    </lineage>
</organism>
<dbReference type="Proteomes" id="UP000036277">
    <property type="component" value="Unassembled WGS sequence"/>
</dbReference>
<evidence type="ECO:0000256" key="1">
    <source>
        <dbReference type="SAM" id="Phobius"/>
    </source>
</evidence>
<reference evidence="2 3" key="1">
    <citation type="submission" date="2015-06" db="EMBL/GenBank/DDBJ databases">
        <title>Draft Whole-Genome Sequence of the Entomopathogenic Bacterium Xenorhabdus khoisanae.</title>
        <authorList>
            <person name="Naidoo S."/>
            <person name="Featherston J."/>
            <person name="Gray V.M."/>
        </authorList>
    </citation>
    <scope>NUCLEOTIDE SEQUENCE [LARGE SCALE GENOMIC DNA]</scope>
    <source>
        <strain evidence="2 3">MCB</strain>
    </source>
</reference>
<dbReference type="EMBL" id="LFCV01000179">
    <property type="protein sequence ID" value="KMJ43480.1"/>
    <property type="molecule type" value="Genomic_DNA"/>
</dbReference>
<proteinExistence type="predicted"/>
<protein>
    <submittedName>
        <fullName evidence="2">Uncharacterized protein</fullName>
    </submittedName>
</protein>
<name>A0A0J5IJY0_9GAMM</name>
<keyword evidence="1" id="KW-1133">Transmembrane helix</keyword>
<keyword evidence="1" id="KW-0812">Transmembrane</keyword>
<feature type="transmembrane region" description="Helical" evidence="1">
    <location>
        <begin position="29"/>
        <end position="51"/>
    </location>
</feature>
<comment type="caution">
    <text evidence="2">The sequence shown here is derived from an EMBL/GenBank/DDBJ whole genome shotgun (WGS) entry which is preliminary data.</text>
</comment>